<sequence>MFRRAGRCRCLWPLRRPAHRELTREIAVRPRRVLPKSISKPANEVRETTSKTTLTTDCQFASDRTTILREASRKDPHRNSHPRHAPLWKLLLLALHGDHVTFDVASASGGLIHTLRLPAVPTWPAHRLPVPRRIRGRCDVIQRGPRRHDRARRLLREEQRQRCRSLSHVRVSLLPS</sequence>
<organism evidence="1 2">
    <name type="scientific">Leptosia nina</name>
    <dbReference type="NCBI Taxonomy" id="320188"/>
    <lineage>
        <taxon>Eukaryota</taxon>
        <taxon>Metazoa</taxon>
        <taxon>Ecdysozoa</taxon>
        <taxon>Arthropoda</taxon>
        <taxon>Hexapoda</taxon>
        <taxon>Insecta</taxon>
        <taxon>Pterygota</taxon>
        <taxon>Neoptera</taxon>
        <taxon>Endopterygota</taxon>
        <taxon>Lepidoptera</taxon>
        <taxon>Glossata</taxon>
        <taxon>Ditrysia</taxon>
        <taxon>Papilionoidea</taxon>
        <taxon>Pieridae</taxon>
        <taxon>Pierinae</taxon>
        <taxon>Leptosia</taxon>
    </lineage>
</organism>
<evidence type="ECO:0000313" key="1">
    <source>
        <dbReference type="EMBL" id="CAK1542324.1"/>
    </source>
</evidence>
<name>A0AAV1IYL2_9NEOP</name>
<dbReference type="EMBL" id="CAVLEF010000003">
    <property type="protein sequence ID" value="CAK1542324.1"/>
    <property type="molecule type" value="Genomic_DNA"/>
</dbReference>
<keyword evidence="2" id="KW-1185">Reference proteome</keyword>
<evidence type="ECO:0000313" key="2">
    <source>
        <dbReference type="Proteomes" id="UP001497472"/>
    </source>
</evidence>
<reference evidence="1 2" key="1">
    <citation type="submission" date="2023-11" db="EMBL/GenBank/DDBJ databases">
        <authorList>
            <person name="Okamura Y."/>
        </authorList>
    </citation>
    <scope>NUCLEOTIDE SEQUENCE [LARGE SCALE GENOMIC DNA]</scope>
</reference>
<gene>
    <name evidence="1" type="ORF">LNINA_LOCUS2228</name>
</gene>
<dbReference type="Proteomes" id="UP001497472">
    <property type="component" value="Unassembled WGS sequence"/>
</dbReference>
<accession>A0AAV1IYL2</accession>
<protein>
    <submittedName>
        <fullName evidence="1">Uncharacterized protein</fullName>
    </submittedName>
</protein>
<proteinExistence type="predicted"/>
<comment type="caution">
    <text evidence="1">The sequence shown here is derived from an EMBL/GenBank/DDBJ whole genome shotgun (WGS) entry which is preliminary data.</text>
</comment>
<dbReference type="AlphaFoldDB" id="A0AAV1IYL2"/>